<gene>
    <name evidence="4" type="ORF">WICANDRAFT_93382</name>
</gene>
<protein>
    <recommendedName>
        <fullName evidence="3">Methyltransferase type 11 domain-containing protein</fullName>
    </recommendedName>
</protein>
<dbReference type="GO" id="GO:0006448">
    <property type="term" value="P:regulation of translational elongation"/>
    <property type="evidence" value="ECO:0007669"/>
    <property type="project" value="EnsemblFungi"/>
</dbReference>
<dbReference type="GO" id="GO:0008757">
    <property type="term" value="F:S-adenosylmethionine-dependent methyltransferase activity"/>
    <property type="evidence" value="ECO:0007669"/>
    <property type="project" value="InterPro"/>
</dbReference>
<evidence type="ECO:0000256" key="2">
    <source>
        <dbReference type="ARBA" id="ARBA00022679"/>
    </source>
</evidence>
<evidence type="ECO:0000313" key="5">
    <source>
        <dbReference type="Proteomes" id="UP000094112"/>
    </source>
</evidence>
<feature type="domain" description="Methyltransferase type 11" evidence="3">
    <location>
        <begin position="56"/>
        <end position="145"/>
    </location>
</feature>
<keyword evidence="5" id="KW-1185">Reference proteome</keyword>
<dbReference type="GO" id="GO:0043527">
    <property type="term" value="C:tRNA methyltransferase complex"/>
    <property type="evidence" value="ECO:0007669"/>
    <property type="project" value="EnsemblFungi"/>
</dbReference>
<dbReference type="Gene3D" id="3.40.50.150">
    <property type="entry name" value="Vaccinia Virus protein VP39"/>
    <property type="match status" value="1"/>
</dbReference>
<dbReference type="AlphaFoldDB" id="A0A1E3P014"/>
<organism evidence="4 5">
    <name type="scientific">Wickerhamomyces anomalus (strain ATCC 58044 / CBS 1984 / NCYC 433 / NRRL Y-366-8)</name>
    <name type="common">Yeast</name>
    <name type="synonym">Hansenula anomala</name>
    <dbReference type="NCBI Taxonomy" id="683960"/>
    <lineage>
        <taxon>Eukaryota</taxon>
        <taxon>Fungi</taxon>
        <taxon>Dikarya</taxon>
        <taxon>Ascomycota</taxon>
        <taxon>Saccharomycotina</taxon>
        <taxon>Saccharomycetes</taxon>
        <taxon>Phaffomycetales</taxon>
        <taxon>Wickerhamomycetaceae</taxon>
        <taxon>Wickerhamomyces</taxon>
    </lineage>
</organism>
<feature type="non-terminal residue" evidence="4">
    <location>
        <position position="169"/>
    </location>
</feature>
<dbReference type="PANTHER" id="PTHR13069">
    <property type="entry name" value="ALKYLATED DNA REPAIR PROTEIN ALKB HOMOLOG 8"/>
    <property type="match status" value="1"/>
</dbReference>
<dbReference type="GO" id="GO:0000049">
    <property type="term" value="F:tRNA binding"/>
    <property type="evidence" value="ECO:0007669"/>
    <property type="project" value="TreeGrafter"/>
</dbReference>
<accession>A0A1E3P014</accession>
<dbReference type="Proteomes" id="UP000094112">
    <property type="component" value="Unassembled WGS sequence"/>
</dbReference>
<proteinExistence type="predicted"/>
<reference evidence="4 5" key="1">
    <citation type="journal article" date="2016" name="Proc. Natl. Acad. Sci. U.S.A.">
        <title>Comparative genomics of biotechnologically important yeasts.</title>
        <authorList>
            <person name="Riley R."/>
            <person name="Haridas S."/>
            <person name="Wolfe K.H."/>
            <person name="Lopes M.R."/>
            <person name="Hittinger C.T."/>
            <person name="Goeker M."/>
            <person name="Salamov A.A."/>
            <person name="Wisecaver J.H."/>
            <person name="Long T.M."/>
            <person name="Calvey C.H."/>
            <person name="Aerts A.L."/>
            <person name="Barry K.W."/>
            <person name="Choi C."/>
            <person name="Clum A."/>
            <person name="Coughlan A.Y."/>
            <person name="Deshpande S."/>
            <person name="Douglass A.P."/>
            <person name="Hanson S.J."/>
            <person name="Klenk H.-P."/>
            <person name="LaButti K.M."/>
            <person name="Lapidus A."/>
            <person name="Lindquist E.A."/>
            <person name="Lipzen A.M."/>
            <person name="Meier-Kolthoff J.P."/>
            <person name="Ohm R.A."/>
            <person name="Otillar R.P."/>
            <person name="Pangilinan J.L."/>
            <person name="Peng Y."/>
            <person name="Rokas A."/>
            <person name="Rosa C.A."/>
            <person name="Scheuner C."/>
            <person name="Sibirny A.A."/>
            <person name="Slot J.C."/>
            <person name="Stielow J.B."/>
            <person name="Sun H."/>
            <person name="Kurtzman C.P."/>
            <person name="Blackwell M."/>
            <person name="Grigoriev I.V."/>
            <person name="Jeffries T.W."/>
        </authorList>
    </citation>
    <scope>NUCLEOTIDE SEQUENCE [LARGE SCALE GENOMIC DNA]</scope>
    <source>
        <strain evidence="5">ATCC 58044 / CBS 1984 / NCYC 433 / NRRL Y-366-8</strain>
    </source>
</reference>
<dbReference type="InterPro" id="IPR013216">
    <property type="entry name" value="Methyltransf_11"/>
</dbReference>
<keyword evidence="2" id="KW-0808">Transferase</keyword>
<dbReference type="EMBL" id="KV454211">
    <property type="protein sequence ID" value="ODQ58801.1"/>
    <property type="molecule type" value="Genomic_DNA"/>
</dbReference>
<dbReference type="InterPro" id="IPR051422">
    <property type="entry name" value="AlkB_tRNA_MeTrf/Diox"/>
</dbReference>
<evidence type="ECO:0000256" key="1">
    <source>
        <dbReference type="ARBA" id="ARBA00022603"/>
    </source>
</evidence>
<name>A0A1E3P014_WICAA</name>
<dbReference type="RefSeq" id="XP_019038008.1">
    <property type="nucleotide sequence ID" value="XM_019186414.1"/>
</dbReference>
<dbReference type="PANTHER" id="PTHR13069:SF21">
    <property type="entry name" value="ALKYLATED DNA REPAIR PROTEIN ALKB HOMOLOG 8"/>
    <property type="match status" value="1"/>
</dbReference>
<evidence type="ECO:0000313" key="4">
    <source>
        <dbReference type="EMBL" id="ODQ58801.1"/>
    </source>
</evidence>
<dbReference type="Pfam" id="PF08241">
    <property type="entry name" value="Methyltransf_11"/>
    <property type="match status" value="1"/>
</dbReference>
<sequence length="169" mass="18990">MCILFTTKSHHTSHKLDIKYVQMKLDFQQLHVTNLLKPWPIVEKFLTERIPGSIGIDVGCGNGKYLGVNKNVVMIGSDRSDGLISCAKDLGHEVMVSDGLSLPHPDNRFDFAISIAVIHHFSTPERRTQAIKHILSKLKKGGEALIYVWALEQENSRRGYKEGDPQDVL</sequence>
<keyword evidence="1" id="KW-0489">Methyltransferase</keyword>
<dbReference type="SUPFAM" id="SSF53335">
    <property type="entry name" value="S-adenosyl-L-methionine-dependent methyltransferases"/>
    <property type="match status" value="1"/>
</dbReference>
<dbReference type="STRING" id="683960.A0A1E3P014"/>
<dbReference type="InterPro" id="IPR029063">
    <property type="entry name" value="SAM-dependent_MTases_sf"/>
</dbReference>
<dbReference type="GO" id="GO:0005634">
    <property type="term" value="C:nucleus"/>
    <property type="evidence" value="ECO:0007669"/>
    <property type="project" value="EnsemblFungi"/>
</dbReference>
<dbReference type="GeneID" id="30203660"/>
<dbReference type="GO" id="GO:0030488">
    <property type="term" value="P:tRNA methylation"/>
    <property type="evidence" value="ECO:0007669"/>
    <property type="project" value="EnsemblFungi"/>
</dbReference>
<dbReference type="OrthoDB" id="271595at2759"/>
<dbReference type="GO" id="GO:0002098">
    <property type="term" value="P:tRNA wobble uridine modification"/>
    <property type="evidence" value="ECO:0007669"/>
    <property type="project" value="EnsemblFungi"/>
</dbReference>
<dbReference type="GO" id="GO:0106335">
    <property type="term" value="F:tRNA (5-carboxymethyluridine(34)-5-O)-methyltransferase activity"/>
    <property type="evidence" value="ECO:0007669"/>
    <property type="project" value="TreeGrafter"/>
</dbReference>
<dbReference type="GO" id="GO:0005737">
    <property type="term" value="C:cytoplasm"/>
    <property type="evidence" value="ECO:0007669"/>
    <property type="project" value="EnsemblFungi"/>
</dbReference>
<dbReference type="CDD" id="cd02440">
    <property type="entry name" value="AdoMet_MTases"/>
    <property type="match status" value="1"/>
</dbReference>
<evidence type="ECO:0000259" key="3">
    <source>
        <dbReference type="Pfam" id="PF08241"/>
    </source>
</evidence>